<comment type="caution">
    <text evidence="8">The sequence shown here is derived from an EMBL/GenBank/DDBJ whole genome shotgun (WGS) entry which is preliminary data.</text>
</comment>
<dbReference type="InterPro" id="IPR015797">
    <property type="entry name" value="NUDIX_hydrolase-like_dom_sf"/>
</dbReference>
<dbReference type="CDD" id="cd03426">
    <property type="entry name" value="NUDIX_CoAse_Nudt7"/>
    <property type="match status" value="1"/>
</dbReference>
<dbReference type="AlphaFoldDB" id="A0A9P6EDH8"/>
<protein>
    <submittedName>
        <fullName evidence="8">NUDIX hydrolase domain-like protein</fullName>
    </submittedName>
</protein>
<dbReference type="Proteomes" id="UP000807306">
    <property type="component" value="Unassembled WGS sequence"/>
</dbReference>
<dbReference type="SUPFAM" id="SSF55811">
    <property type="entry name" value="Nudix"/>
    <property type="match status" value="1"/>
</dbReference>
<evidence type="ECO:0000313" key="9">
    <source>
        <dbReference type="Proteomes" id="UP000807306"/>
    </source>
</evidence>
<keyword evidence="4 8" id="KW-0378">Hydrolase</keyword>
<gene>
    <name evidence="8" type="ORF">CPB83DRAFT_856762</name>
</gene>
<dbReference type="GO" id="GO:0010945">
    <property type="term" value="F:coenzyme A diphosphatase activity"/>
    <property type="evidence" value="ECO:0007669"/>
    <property type="project" value="InterPro"/>
</dbReference>
<dbReference type="PANTHER" id="PTHR12992">
    <property type="entry name" value="NUDIX HYDROLASE"/>
    <property type="match status" value="1"/>
</dbReference>
<dbReference type="InterPro" id="IPR045121">
    <property type="entry name" value="CoAse"/>
</dbReference>
<dbReference type="Gene3D" id="3.90.79.10">
    <property type="entry name" value="Nucleoside Triphosphate Pyrophosphohydrolase"/>
    <property type="match status" value="1"/>
</dbReference>
<comment type="cofactor">
    <cofactor evidence="1">
        <name>Mn(2+)</name>
        <dbReference type="ChEBI" id="CHEBI:29035"/>
    </cofactor>
</comment>
<evidence type="ECO:0000256" key="6">
    <source>
        <dbReference type="ARBA" id="ARBA00023211"/>
    </source>
</evidence>
<evidence type="ECO:0000256" key="4">
    <source>
        <dbReference type="ARBA" id="ARBA00022801"/>
    </source>
</evidence>
<dbReference type="GO" id="GO:0046872">
    <property type="term" value="F:metal ion binding"/>
    <property type="evidence" value="ECO:0007669"/>
    <property type="project" value="UniProtKB-KW"/>
</dbReference>
<evidence type="ECO:0000259" key="7">
    <source>
        <dbReference type="PROSITE" id="PS51462"/>
    </source>
</evidence>
<dbReference type="Pfam" id="PF00293">
    <property type="entry name" value="NUDIX"/>
    <property type="match status" value="1"/>
</dbReference>
<evidence type="ECO:0000313" key="8">
    <source>
        <dbReference type="EMBL" id="KAF9527106.1"/>
    </source>
</evidence>
<reference evidence="8" key="1">
    <citation type="submission" date="2020-11" db="EMBL/GenBank/DDBJ databases">
        <authorList>
            <consortium name="DOE Joint Genome Institute"/>
            <person name="Ahrendt S."/>
            <person name="Riley R."/>
            <person name="Andreopoulos W."/>
            <person name="Labutti K."/>
            <person name="Pangilinan J."/>
            <person name="Ruiz-Duenas F.J."/>
            <person name="Barrasa J.M."/>
            <person name="Sanchez-Garcia M."/>
            <person name="Camarero S."/>
            <person name="Miyauchi S."/>
            <person name="Serrano A."/>
            <person name="Linde D."/>
            <person name="Babiker R."/>
            <person name="Drula E."/>
            <person name="Ayuso-Fernandez I."/>
            <person name="Pacheco R."/>
            <person name="Padilla G."/>
            <person name="Ferreira P."/>
            <person name="Barriuso J."/>
            <person name="Kellner H."/>
            <person name="Castanera R."/>
            <person name="Alfaro M."/>
            <person name="Ramirez L."/>
            <person name="Pisabarro A.G."/>
            <person name="Kuo A."/>
            <person name="Tritt A."/>
            <person name="Lipzen A."/>
            <person name="He G."/>
            <person name="Yan M."/>
            <person name="Ng V."/>
            <person name="Cullen D."/>
            <person name="Martin F."/>
            <person name="Rosso M.-N."/>
            <person name="Henrissat B."/>
            <person name="Hibbett D."/>
            <person name="Martinez A.T."/>
            <person name="Grigoriev I.V."/>
        </authorList>
    </citation>
    <scope>NUCLEOTIDE SEQUENCE</scope>
    <source>
        <strain evidence="8">CBS 506.95</strain>
    </source>
</reference>
<evidence type="ECO:0000256" key="3">
    <source>
        <dbReference type="ARBA" id="ARBA00022723"/>
    </source>
</evidence>
<keyword evidence="5" id="KW-0460">Magnesium</keyword>
<proteinExistence type="predicted"/>
<sequence>MSSAGATGILSHFSRDNAVRIQRLLDALSSTKEKQDTIALNLKDASPSKLAAVFVLLFEEDKHLRVLLTTRGKTLKFHGGETALPGGMRDETDGDLIHTARREALEEVSLPFWSPHVHTLGTLDPHMFYNLTVIPVIALLTDNTLLLDLRPRPQEVEHIFTHSLEAFLDPNLAQTHQSNLVDQGSGYWPFESKYHYFRDYDVKRLGGTLYRYHQFRSSASPVTGLTADILLETAGICFGREPQFERWAPTQLRTYEEVAKGHDQFQITG</sequence>
<evidence type="ECO:0000256" key="2">
    <source>
        <dbReference type="ARBA" id="ARBA00001946"/>
    </source>
</evidence>
<comment type="cofactor">
    <cofactor evidence="2">
        <name>Mg(2+)</name>
        <dbReference type="ChEBI" id="CHEBI:18420"/>
    </cofactor>
</comment>
<keyword evidence="9" id="KW-1185">Reference proteome</keyword>
<dbReference type="OrthoDB" id="10260614at2759"/>
<dbReference type="GO" id="GO:0015938">
    <property type="term" value="P:coenzyme A catabolic process"/>
    <property type="evidence" value="ECO:0007669"/>
    <property type="project" value="TreeGrafter"/>
</dbReference>
<evidence type="ECO:0000256" key="5">
    <source>
        <dbReference type="ARBA" id="ARBA00022842"/>
    </source>
</evidence>
<accession>A0A9P6EDH8</accession>
<dbReference type="PROSITE" id="PS51462">
    <property type="entry name" value="NUDIX"/>
    <property type="match status" value="1"/>
</dbReference>
<keyword evidence="3" id="KW-0479">Metal-binding</keyword>
<name>A0A9P6EDH8_9AGAR</name>
<dbReference type="InterPro" id="IPR000086">
    <property type="entry name" value="NUDIX_hydrolase_dom"/>
</dbReference>
<feature type="domain" description="Nudix hydrolase" evidence="7">
    <location>
        <begin position="48"/>
        <end position="186"/>
    </location>
</feature>
<dbReference type="EMBL" id="MU157864">
    <property type="protein sequence ID" value="KAF9527106.1"/>
    <property type="molecule type" value="Genomic_DNA"/>
</dbReference>
<organism evidence="8 9">
    <name type="scientific">Crepidotus variabilis</name>
    <dbReference type="NCBI Taxonomy" id="179855"/>
    <lineage>
        <taxon>Eukaryota</taxon>
        <taxon>Fungi</taxon>
        <taxon>Dikarya</taxon>
        <taxon>Basidiomycota</taxon>
        <taxon>Agaricomycotina</taxon>
        <taxon>Agaricomycetes</taxon>
        <taxon>Agaricomycetidae</taxon>
        <taxon>Agaricales</taxon>
        <taxon>Agaricineae</taxon>
        <taxon>Crepidotaceae</taxon>
        <taxon>Crepidotus</taxon>
    </lineage>
</organism>
<dbReference type="PANTHER" id="PTHR12992:SF24">
    <property type="entry name" value="PEROXISOMAL COENZYME A DIPHOSPHATASE NUDT7"/>
    <property type="match status" value="1"/>
</dbReference>
<keyword evidence="6" id="KW-0464">Manganese</keyword>
<evidence type="ECO:0000256" key="1">
    <source>
        <dbReference type="ARBA" id="ARBA00001936"/>
    </source>
</evidence>